<organism evidence="6 7">
    <name type="scientific">Labrus bergylta</name>
    <name type="common">ballan wrasse</name>
    <dbReference type="NCBI Taxonomy" id="56723"/>
    <lineage>
        <taxon>Eukaryota</taxon>
        <taxon>Metazoa</taxon>
        <taxon>Chordata</taxon>
        <taxon>Craniata</taxon>
        <taxon>Vertebrata</taxon>
        <taxon>Euteleostomi</taxon>
        <taxon>Actinopterygii</taxon>
        <taxon>Neopterygii</taxon>
        <taxon>Teleostei</taxon>
        <taxon>Neoteleostei</taxon>
        <taxon>Acanthomorphata</taxon>
        <taxon>Eupercaria</taxon>
        <taxon>Labriformes</taxon>
        <taxon>Labridae</taxon>
        <taxon>Labrus</taxon>
    </lineage>
</organism>
<reference evidence="6" key="1">
    <citation type="submission" date="2025-08" db="UniProtKB">
        <authorList>
            <consortium name="Ensembl"/>
        </authorList>
    </citation>
    <scope>IDENTIFICATION</scope>
</reference>
<dbReference type="GO" id="GO:0016020">
    <property type="term" value="C:membrane"/>
    <property type="evidence" value="ECO:0007669"/>
    <property type="project" value="InterPro"/>
</dbReference>
<dbReference type="Proteomes" id="UP000261660">
    <property type="component" value="Unplaced"/>
</dbReference>
<comment type="similarity">
    <text evidence="1">Belongs to the TRAFAC class dynamin-like GTPase superfamily. IRG family.</text>
</comment>
<accession>A0A3Q3EI96</accession>
<dbReference type="Pfam" id="PF05049">
    <property type="entry name" value="IIGP"/>
    <property type="match status" value="1"/>
</dbReference>
<keyword evidence="3" id="KW-0378">Hydrolase</keyword>
<keyword evidence="7" id="KW-1185">Reference proteome</keyword>
<evidence type="ECO:0000256" key="3">
    <source>
        <dbReference type="ARBA" id="ARBA00022801"/>
    </source>
</evidence>
<feature type="domain" description="IRG-type G" evidence="5">
    <location>
        <begin position="40"/>
        <end position="221"/>
    </location>
</feature>
<dbReference type="GO" id="GO:0016787">
    <property type="term" value="F:hydrolase activity"/>
    <property type="evidence" value="ECO:0007669"/>
    <property type="project" value="UniProtKB-KW"/>
</dbReference>
<evidence type="ECO:0000256" key="2">
    <source>
        <dbReference type="ARBA" id="ARBA00022741"/>
    </source>
</evidence>
<evidence type="ECO:0000256" key="1">
    <source>
        <dbReference type="ARBA" id="ARBA00005429"/>
    </source>
</evidence>
<dbReference type="PROSITE" id="PS51716">
    <property type="entry name" value="G_IRG"/>
    <property type="match status" value="1"/>
</dbReference>
<dbReference type="GeneTree" id="ENSGT00950000183007"/>
<dbReference type="InterPro" id="IPR027417">
    <property type="entry name" value="P-loop_NTPase"/>
</dbReference>
<dbReference type="InterPro" id="IPR030385">
    <property type="entry name" value="G_IRG_dom"/>
</dbReference>
<dbReference type="PANTHER" id="PTHR32341:SF10">
    <property type="entry name" value="INTERFERON-INDUCIBLE GTPASE 5"/>
    <property type="match status" value="1"/>
</dbReference>
<name>A0A3Q3EI96_9LABR</name>
<protein>
    <recommendedName>
        <fullName evidence="5">IRG-type G domain-containing protein</fullName>
    </recommendedName>
</protein>
<keyword evidence="4" id="KW-0342">GTP-binding</keyword>
<dbReference type="Gene3D" id="3.40.50.300">
    <property type="entry name" value="P-loop containing nucleotide triphosphate hydrolases"/>
    <property type="match status" value="1"/>
</dbReference>
<dbReference type="STRING" id="56723.ENSLBEP00000007123"/>
<evidence type="ECO:0000259" key="5">
    <source>
        <dbReference type="PROSITE" id="PS51716"/>
    </source>
</evidence>
<dbReference type="Ensembl" id="ENSLBET00000007491.1">
    <property type="protein sequence ID" value="ENSLBEP00000007123.1"/>
    <property type="gene ID" value="ENSLBEG00000005443.1"/>
</dbReference>
<dbReference type="GO" id="GO:0005525">
    <property type="term" value="F:GTP binding"/>
    <property type="evidence" value="ECO:0007669"/>
    <property type="project" value="UniProtKB-KW"/>
</dbReference>
<evidence type="ECO:0000313" key="7">
    <source>
        <dbReference type="Proteomes" id="UP000261660"/>
    </source>
</evidence>
<dbReference type="FunCoup" id="A0A3Q3EI96">
    <property type="interactions" value="33"/>
</dbReference>
<proteinExistence type="inferred from homology"/>
<dbReference type="InterPro" id="IPR051515">
    <property type="entry name" value="IRG"/>
</dbReference>
<dbReference type="FunFam" id="3.40.50.300:FF:000541">
    <property type="entry name" value="Immunity related GTPase M"/>
    <property type="match status" value="1"/>
</dbReference>
<evidence type="ECO:0000256" key="4">
    <source>
        <dbReference type="ARBA" id="ARBA00023134"/>
    </source>
</evidence>
<dbReference type="AlphaFoldDB" id="A0A3Q3EI96"/>
<keyword evidence="2" id="KW-0547">Nucleotide-binding</keyword>
<dbReference type="PANTHER" id="PTHR32341">
    <property type="entry name" value="INTERFERON-INDUCIBLE GTPASE"/>
    <property type="match status" value="1"/>
</dbReference>
<evidence type="ECO:0000313" key="6">
    <source>
        <dbReference type="Ensembl" id="ENSLBEP00000007123.1"/>
    </source>
</evidence>
<reference evidence="6" key="2">
    <citation type="submission" date="2025-09" db="UniProtKB">
        <authorList>
            <consortium name="Ensembl"/>
        </authorList>
    </citation>
    <scope>IDENTIFICATION</scope>
</reference>
<sequence length="410" mass="45838">SGEYSIKDVFSYTEIKEALDDDQNLAGAKIQEYLDKDQNVPLNIAVTGETGSGKSTFVNAIRGTDNKDEKAAPTGFVETTMKVTSYPHPNYPKVTIWDLPGIGNAGYPAAKYLKTDEFKKFDFFIIISADRFKENDVKLAKEIQKMKKKFYFVRSKIDDNIRYEKRSQKEFNEERTLTQIRNNCIQGLQDQGLQSPQVFLVSSFDLKLYDFPLLKDVFLLAMPNISLDMIKEKKKTFQAKVKYFAMLSAAVGAVPVPGLSVAVDTALLVGVVTKYVLGFGLDIPSLKRMANYSGVPYEELMEVIKSTLIAVKVTPELLMRLLVQFGSLAALLAAEEGTRFIPIIGIPVSMGLSFAFTYSSLNMILDMLADDAEKVFTRVHLNTTGCSSIVKEIAFSTYLCCQNNVYILIY</sequence>
<dbReference type="InterPro" id="IPR007743">
    <property type="entry name" value="Immunity-related_GTPase-like"/>
</dbReference>
<dbReference type="SUPFAM" id="SSF52540">
    <property type="entry name" value="P-loop containing nucleoside triphosphate hydrolases"/>
    <property type="match status" value="1"/>
</dbReference>
<dbReference type="InParanoid" id="A0A3Q3EI96"/>